<name>A0A1H9GTB2_9LACT</name>
<evidence type="ECO:0000313" key="1">
    <source>
        <dbReference type="EMBL" id="SEQ53229.1"/>
    </source>
</evidence>
<accession>A0A1H9GTB2</accession>
<proteinExistence type="predicted"/>
<dbReference type="STRING" id="89093.SAMN04488558_1182"/>
<dbReference type="EMBL" id="FOEN01000018">
    <property type="protein sequence ID" value="SEQ53229.1"/>
    <property type="molecule type" value="Genomic_DNA"/>
</dbReference>
<protein>
    <submittedName>
        <fullName evidence="1">Uncharacterized protein</fullName>
    </submittedName>
</protein>
<sequence>MMNRVSNNGDSQPTIYRWDRFEEYLAIKIKELIEVILDYGIAKPIYIFVSLLNVKGKTATFGEWGDQTPGGPLMQDIIKIVPGYISHDNSFSEAIFPVMTNLAHVFGFEYTSLYFPDGEVVNHYIK</sequence>
<dbReference type="Proteomes" id="UP000198833">
    <property type="component" value="Unassembled WGS sequence"/>
</dbReference>
<gene>
    <name evidence="1" type="ORF">SAMN04488558_1182</name>
</gene>
<organism evidence="1 2">
    <name type="scientific">Ignavigranum ruoffiae</name>
    <dbReference type="NCBI Taxonomy" id="89093"/>
    <lineage>
        <taxon>Bacteria</taxon>
        <taxon>Bacillati</taxon>
        <taxon>Bacillota</taxon>
        <taxon>Bacilli</taxon>
        <taxon>Lactobacillales</taxon>
        <taxon>Aerococcaceae</taxon>
        <taxon>Ignavigranum</taxon>
    </lineage>
</organism>
<keyword evidence="2" id="KW-1185">Reference proteome</keyword>
<reference evidence="1 2" key="1">
    <citation type="submission" date="2016-10" db="EMBL/GenBank/DDBJ databases">
        <authorList>
            <person name="de Groot N.N."/>
        </authorList>
    </citation>
    <scope>NUCLEOTIDE SEQUENCE [LARGE SCALE GENOMIC DNA]</scope>
    <source>
        <strain evidence="1 2">DSM 15695</strain>
    </source>
</reference>
<dbReference type="AlphaFoldDB" id="A0A1H9GTB2"/>
<evidence type="ECO:0000313" key="2">
    <source>
        <dbReference type="Proteomes" id="UP000198833"/>
    </source>
</evidence>